<organism evidence="1 2">
    <name type="scientific">Apiospora hydei</name>
    <dbReference type="NCBI Taxonomy" id="1337664"/>
    <lineage>
        <taxon>Eukaryota</taxon>
        <taxon>Fungi</taxon>
        <taxon>Dikarya</taxon>
        <taxon>Ascomycota</taxon>
        <taxon>Pezizomycotina</taxon>
        <taxon>Sordariomycetes</taxon>
        <taxon>Xylariomycetidae</taxon>
        <taxon>Amphisphaeriales</taxon>
        <taxon>Apiosporaceae</taxon>
        <taxon>Apiospora</taxon>
    </lineage>
</organism>
<comment type="caution">
    <text evidence="1">The sequence shown here is derived from an EMBL/GenBank/DDBJ whole genome shotgun (WGS) entry which is preliminary data.</text>
</comment>
<gene>
    <name evidence="1" type="ORF">PG997_006702</name>
</gene>
<dbReference type="GeneID" id="92044077"/>
<sequence length="185" mass="21548">MAWNFKSNKDFATWAQFEEVFTHRVQQRCLHCKVAQPPNNVSAYRRQLWQCEEYHQYQLAQQHERQVRPAEYLSLSIIAFSYDNPPSFEGARADDIIALEEYEYRATLKMCETLLRDGHDEKVLSGDFGKWMQSQVPDISIKAAVRILKRTALAKHPEGGQHPPPVFIQILDPPIPVRPTKRLRS</sequence>
<protein>
    <recommendedName>
        <fullName evidence="3">Transposase</fullName>
    </recommendedName>
</protein>
<name>A0ABR1WRS4_9PEZI</name>
<dbReference type="RefSeq" id="XP_066669940.1">
    <property type="nucleotide sequence ID" value="XM_066811017.1"/>
</dbReference>
<reference evidence="1 2" key="1">
    <citation type="submission" date="2023-01" db="EMBL/GenBank/DDBJ databases">
        <title>Analysis of 21 Apiospora genomes using comparative genomics revels a genus with tremendous synthesis potential of carbohydrate active enzymes and secondary metabolites.</title>
        <authorList>
            <person name="Sorensen T."/>
        </authorList>
    </citation>
    <scope>NUCLEOTIDE SEQUENCE [LARGE SCALE GENOMIC DNA]</scope>
    <source>
        <strain evidence="1 2">CBS 114990</strain>
    </source>
</reference>
<keyword evidence="2" id="KW-1185">Reference proteome</keyword>
<evidence type="ECO:0008006" key="3">
    <source>
        <dbReference type="Google" id="ProtNLM"/>
    </source>
</evidence>
<evidence type="ECO:0000313" key="1">
    <source>
        <dbReference type="EMBL" id="KAK8085431.1"/>
    </source>
</evidence>
<proteinExistence type="predicted"/>
<accession>A0ABR1WRS4</accession>
<dbReference type="Proteomes" id="UP001433268">
    <property type="component" value="Unassembled WGS sequence"/>
</dbReference>
<evidence type="ECO:0000313" key="2">
    <source>
        <dbReference type="Proteomes" id="UP001433268"/>
    </source>
</evidence>
<dbReference type="EMBL" id="JAQQWN010000005">
    <property type="protein sequence ID" value="KAK8085431.1"/>
    <property type="molecule type" value="Genomic_DNA"/>
</dbReference>